<dbReference type="eggNOG" id="ENOG5032MQF">
    <property type="taxonomic scope" value="Bacteria"/>
</dbReference>
<dbReference type="Proteomes" id="UP000019277">
    <property type="component" value="Unassembled WGS sequence"/>
</dbReference>
<keyword evidence="2" id="KW-1185">Reference proteome</keyword>
<evidence type="ECO:0000313" key="1">
    <source>
        <dbReference type="EMBL" id="EWC64437.1"/>
    </source>
</evidence>
<sequence>MADRLMDAWGDYIVALRSNEGFKEDLYDRLVSVLRDCAPEWRDAEAIPKLAVNVLVDIVSVSQAVAESYSEPVRQRVYEANFELYDLIVECVGAAPS</sequence>
<comment type="caution">
    <text evidence="1">The sequence shown here is derived from an EMBL/GenBank/DDBJ whole genome shotgun (WGS) entry which is preliminary data.</text>
</comment>
<dbReference type="AlphaFoldDB" id="W7J5Z0"/>
<evidence type="ECO:0000313" key="2">
    <source>
        <dbReference type="Proteomes" id="UP000019277"/>
    </source>
</evidence>
<proteinExistence type="predicted"/>
<gene>
    <name evidence="1" type="ORF">UO65_0044</name>
</gene>
<organism evidence="1 2">
    <name type="scientific">Actinokineospora spheciospongiae</name>
    <dbReference type="NCBI Taxonomy" id="909613"/>
    <lineage>
        <taxon>Bacteria</taxon>
        <taxon>Bacillati</taxon>
        <taxon>Actinomycetota</taxon>
        <taxon>Actinomycetes</taxon>
        <taxon>Pseudonocardiales</taxon>
        <taxon>Pseudonocardiaceae</taxon>
        <taxon>Actinokineospora</taxon>
    </lineage>
</organism>
<reference evidence="1 2" key="1">
    <citation type="journal article" date="2014" name="Genome Announc.">
        <title>Draft Genome Sequence of the Antitrypanosomally Active Sponge-Associated Bacterium Actinokineospora sp. Strain EG49.</title>
        <authorList>
            <person name="Harjes J."/>
            <person name="Ryu T."/>
            <person name="Abdelmohsen U.R."/>
            <person name="Moitinho-Silva L."/>
            <person name="Horn H."/>
            <person name="Ravasi T."/>
            <person name="Hentschel U."/>
        </authorList>
    </citation>
    <scope>NUCLEOTIDE SEQUENCE [LARGE SCALE GENOMIC DNA]</scope>
    <source>
        <strain evidence="1 2">EG49</strain>
    </source>
</reference>
<dbReference type="EMBL" id="AYXG01000004">
    <property type="protein sequence ID" value="EWC64437.1"/>
    <property type="molecule type" value="Genomic_DNA"/>
</dbReference>
<protein>
    <recommendedName>
        <fullName evidence="3">Transcriptional regulator, TetR family</fullName>
    </recommendedName>
</protein>
<name>W7J5Z0_9PSEU</name>
<evidence type="ECO:0008006" key="3">
    <source>
        <dbReference type="Google" id="ProtNLM"/>
    </source>
</evidence>
<accession>W7J5Z0</accession>